<gene>
    <name evidence="1" type="ORF">EUU25_00515</name>
</gene>
<dbReference type="AlphaFoldDB" id="A0A6I6L178"/>
<evidence type="ECO:0000313" key="1">
    <source>
        <dbReference type="EMBL" id="QGY79230.1"/>
    </source>
</evidence>
<dbReference type="Gene3D" id="3.30.1540.10">
    <property type="entry name" value="formyl-coa transferase, domain 3"/>
    <property type="match status" value="1"/>
</dbReference>
<keyword evidence="2" id="KW-1185">Reference proteome</keyword>
<dbReference type="SUPFAM" id="SSF89796">
    <property type="entry name" value="CoA-transferase family III (CaiB/BaiF)"/>
    <property type="match status" value="1"/>
</dbReference>
<sequence length="412" mass="45824">MKTLLNGMRVIDCGTYISAPAAATIMADFGAEVIKVEQPFTGDPYRNEHPSLMALHTVRNAQKGSDEAAKELISPNWVIDARNKKSIGLNLGSPEGKEVLRDLVKDADVFITNFPLDVRGRLSITEEEMRAINPRLIYASFTGFGEVGPEALNRGFDATAWWARSGLMDLVRTGDNAPTRLPPGLGDHNCSVSLFASIMLALYQREITGEGAHVGTSLLMNGYWSNALSVQATFCGEPVSRQPDRKDSRIPMRNAYQCSDERWLILSVIPDQRRWELLKEALESDLLDDPLFVDVASRSENAKHVTAALDRVFATRTLKEWTERLRSFDVTFGPVAEMKDIFEDEQAKANGVFVPFADSDLMTVTSPFWVDGYEKPRPKQAPRVGEHTDEILSRLGYDAEKQGALREAKIVS</sequence>
<name>A0A6I6L178_9SPHN</name>
<dbReference type="OrthoDB" id="5720311at2"/>
<dbReference type="InterPro" id="IPR044855">
    <property type="entry name" value="CoA-Trfase_III_dom3_sf"/>
</dbReference>
<proteinExistence type="predicted"/>
<keyword evidence="1" id="KW-0808">Transferase</keyword>
<dbReference type="InterPro" id="IPR023606">
    <property type="entry name" value="CoA-Trfase_III_dom_1_sf"/>
</dbReference>
<dbReference type="GO" id="GO:0016740">
    <property type="term" value="F:transferase activity"/>
    <property type="evidence" value="ECO:0007669"/>
    <property type="project" value="UniProtKB-KW"/>
</dbReference>
<dbReference type="InterPro" id="IPR050509">
    <property type="entry name" value="CoA-transferase_III"/>
</dbReference>
<dbReference type="EMBL" id="CP035733">
    <property type="protein sequence ID" value="QGY79230.1"/>
    <property type="molecule type" value="Genomic_DNA"/>
</dbReference>
<dbReference type="Pfam" id="PF02515">
    <property type="entry name" value="CoA_transf_3"/>
    <property type="match status" value="1"/>
</dbReference>
<dbReference type="Gene3D" id="3.40.50.10540">
    <property type="entry name" value="Crotonobetainyl-coa:carnitine coa-transferase, domain 1"/>
    <property type="match status" value="1"/>
</dbReference>
<dbReference type="InterPro" id="IPR003673">
    <property type="entry name" value="CoA-Trfase_fam_III"/>
</dbReference>
<dbReference type="KEGG" id="slaa:EUU25_00515"/>
<dbReference type="PANTHER" id="PTHR48228">
    <property type="entry name" value="SUCCINYL-COA--D-CITRAMALATE COA-TRANSFERASE"/>
    <property type="match status" value="1"/>
</dbReference>
<dbReference type="RefSeq" id="WP_158897530.1">
    <property type="nucleotide sequence ID" value="NZ_CP035733.1"/>
</dbReference>
<dbReference type="Proteomes" id="UP000428803">
    <property type="component" value="Chromosome"/>
</dbReference>
<reference evidence="2" key="1">
    <citation type="submission" date="2019-01" db="EMBL/GenBank/DDBJ databases">
        <title>Sphingorhabdus lacus sp.nov., isolated from an oligotrophic freshwater lake.</title>
        <authorList>
            <person name="Park M."/>
        </authorList>
    </citation>
    <scope>NUCLEOTIDE SEQUENCE [LARGE SCALE GENOMIC DNA]</scope>
    <source>
        <strain evidence="2">IMCC1753</strain>
    </source>
</reference>
<protein>
    <submittedName>
        <fullName evidence="1">CoA transferase</fullName>
    </submittedName>
</protein>
<organism evidence="1 2">
    <name type="scientific">Sphingorhabdus lacus</name>
    <dbReference type="NCBI Taxonomy" id="392610"/>
    <lineage>
        <taxon>Bacteria</taxon>
        <taxon>Pseudomonadati</taxon>
        <taxon>Pseudomonadota</taxon>
        <taxon>Alphaproteobacteria</taxon>
        <taxon>Sphingomonadales</taxon>
        <taxon>Sphingomonadaceae</taxon>
        <taxon>Sphingorhabdus</taxon>
    </lineage>
</organism>
<evidence type="ECO:0000313" key="2">
    <source>
        <dbReference type="Proteomes" id="UP000428803"/>
    </source>
</evidence>
<dbReference type="PANTHER" id="PTHR48228:SF2">
    <property type="entry name" value="E-CINNAMOYL-COA:R-PHENYLLACTATE COA TRANSFERASE LARGE SUBUNIT"/>
    <property type="match status" value="1"/>
</dbReference>
<accession>A0A6I6L178</accession>